<keyword evidence="5" id="KW-1185">Reference proteome</keyword>
<gene>
    <name evidence="3" type="ORF">FCS05_01765</name>
    <name evidence="2" type="ORF">HNQ10_000326</name>
</gene>
<accession>A0AAJ5F6A8</accession>
<protein>
    <submittedName>
        <fullName evidence="3">Extracellular solute-binding protein</fullName>
    </submittedName>
    <submittedName>
        <fullName evidence="2">Raffinose/stachyose/melibiose transport system substrate-binding protein</fullName>
    </submittedName>
</protein>
<evidence type="ECO:0000313" key="4">
    <source>
        <dbReference type="Proteomes" id="UP000308000"/>
    </source>
</evidence>
<evidence type="ECO:0000313" key="5">
    <source>
        <dbReference type="Proteomes" id="UP000536909"/>
    </source>
</evidence>
<dbReference type="SUPFAM" id="SSF53850">
    <property type="entry name" value="Periplasmic binding protein-like II"/>
    <property type="match status" value="1"/>
</dbReference>
<dbReference type="EMBL" id="VBRC01000001">
    <property type="protein sequence ID" value="TLK32205.1"/>
    <property type="molecule type" value="Genomic_DNA"/>
</dbReference>
<feature type="signal peptide" evidence="1">
    <location>
        <begin position="1"/>
        <end position="21"/>
    </location>
</feature>
<dbReference type="PANTHER" id="PTHR43649">
    <property type="entry name" value="ARABINOSE-BINDING PROTEIN-RELATED"/>
    <property type="match status" value="1"/>
</dbReference>
<organism evidence="3 4">
    <name type="scientific">Deinococcus metallilatus</name>
    <dbReference type="NCBI Taxonomy" id="1211322"/>
    <lineage>
        <taxon>Bacteria</taxon>
        <taxon>Thermotogati</taxon>
        <taxon>Deinococcota</taxon>
        <taxon>Deinococci</taxon>
        <taxon>Deinococcales</taxon>
        <taxon>Deinococcaceae</taxon>
        <taxon>Deinococcus</taxon>
    </lineage>
</organism>
<reference evidence="2 5" key="2">
    <citation type="submission" date="2020-08" db="EMBL/GenBank/DDBJ databases">
        <title>Genomic Encyclopedia of Type Strains, Phase IV (KMG-IV): sequencing the most valuable type-strain genomes for metagenomic binning, comparative biology and taxonomic classification.</title>
        <authorList>
            <person name="Goeker M."/>
        </authorList>
    </citation>
    <scope>NUCLEOTIDE SEQUENCE [LARGE SCALE GENOMIC DNA]</scope>
    <source>
        <strain evidence="2 5">DSM 105434</strain>
    </source>
</reference>
<reference evidence="3 4" key="1">
    <citation type="submission" date="2019-04" db="EMBL/GenBank/DDBJ databases">
        <title>Deinococcus metalilatus MA1002 mutant No.5.</title>
        <authorList>
            <person name="Park W."/>
            <person name="Park C."/>
        </authorList>
    </citation>
    <scope>NUCLEOTIDE SEQUENCE [LARGE SCALE GENOMIC DNA]</scope>
    <source>
        <strain evidence="3 4">MA1002-m5</strain>
    </source>
</reference>
<dbReference type="AlphaFoldDB" id="A0AAJ5F6A8"/>
<dbReference type="PANTHER" id="PTHR43649:SF12">
    <property type="entry name" value="DIACETYLCHITOBIOSE BINDING PROTEIN DASA"/>
    <property type="match status" value="1"/>
</dbReference>
<evidence type="ECO:0000313" key="2">
    <source>
        <dbReference type="EMBL" id="MBB5293513.1"/>
    </source>
</evidence>
<comment type="caution">
    <text evidence="3">The sequence shown here is derived from an EMBL/GenBank/DDBJ whole genome shotgun (WGS) entry which is preliminary data.</text>
</comment>
<dbReference type="Pfam" id="PF13416">
    <property type="entry name" value="SBP_bac_8"/>
    <property type="match status" value="1"/>
</dbReference>
<keyword evidence="1" id="KW-0732">Signal</keyword>
<evidence type="ECO:0000313" key="3">
    <source>
        <dbReference type="EMBL" id="TLK32205.1"/>
    </source>
</evidence>
<feature type="chain" id="PRO_5042550576" evidence="1">
    <location>
        <begin position="22"/>
        <end position="415"/>
    </location>
</feature>
<evidence type="ECO:0000256" key="1">
    <source>
        <dbReference type="SAM" id="SignalP"/>
    </source>
</evidence>
<name>A0AAJ5F6A8_9DEIO</name>
<dbReference type="Proteomes" id="UP000536909">
    <property type="component" value="Unassembled WGS sequence"/>
</dbReference>
<dbReference type="EMBL" id="JACHFV010000001">
    <property type="protein sequence ID" value="MBB5293513.1"/>
    <property type="molecule type" value="Genomic_DNA"/>
</dbReference>
<dbReference type="RefSeq" id="WP_129117204.1">
    <property type="nucleotide sequence ID" value="NZ_BSUI01000012.1"/>
</dbReference>
<proteinExistence type="predicted"/>
<dbReference type="InterPro" id="IPR050490">
    <property type="entry name" value="Bact_solute-bd_prot1"/>
</dbReference>
<dbReference type="Proteomes" id="UP000308000">
    <property type="component" value="Unassembled WGS sequence"/>
</dbReference>
<dbReference type="Gene3D" id="3.40.190.10">
    <property type="entry name" value="Periplasmic binding protein-like II"/>
    <property type="match status" value="2"/>
</dbReference>
<sequence>MPRMKTMLALAVLLAAGQSLAQTTLRITGFKYGPIEGEMMRQINENFMKKYPDIKVQYEPINGYDAYKDIIKARLAGGDAPDIFMGLARNDMVLWSRAGYLLDLTSQPWVSRMVPSARQLSTADKKVYQMVAEYSGIGMFVNTDLLKKAGASIPTDAPSFVKTMNSLKQKGITPLLLGGKDAWGYEIMAEFIAANTLYRTTPDYDQRLITGKAKFNSAPWVNALNTLNQYGKAGYYNPKLSLGIDSFDNAYSEFSAGRVAMIPMGSWGVQIVQKNNPNLKFQMIPYPGGPAGSKPIGMDLAGMSMMINAKTKNAAAARTYLNYFSSPENMKFYLTKSGAFSPFKDVAGTLPAEMNPLAAAVKDGRTVSYLPYQWPVADMTTPMRKGLQDLINGTAPAQVLSDWDKAFADQLARFK</sequence>
<dbReference type="InterPro" id="IPR006059">
    <property type="entry name" value="SBP"/>
</dbReference>